<keyword evidence="6 8" id="KW-1133">Transmembrane helix</keyword>
<keyword evidence="10" id="KW-1185">Reference proteome</keyword>
<comment type="subcellular location">
    <subcellularLocation>
        <location evidence="1">Cell membrane</location>
        <topology evidence="1">Multi-pass membrane protein</topology>
    </subcellularLocation>
</comment>
<feature type="transmembrane region" description="Helical" evidence="8">
    <location>
        <begin position="321"/>
        <end position="342"/>
    </location>
</feature>
<feature type="transmembrane region" description="Helical" evidence="8">
    <location>
        <begin position="288"/>
        <end position="309"/>
    </location>
</feature>
<evidence type="ECO:0000256" key="1">
    <source>
        <dbReference type="ARBA" id="ARBA00004651"/>
    </source>
</evidence>
<comment type="similarity">
    <text evidence="2">Belongs to the binding-protein-dependent transport system permease family. FecCD subfamily.</text>
</comment>
<dbReference type="CDD" id="cd06550">
    <property type="entry name" value="TM_ABC_iron-siderophores_like"/>
    <property type="match status" value="1"/>
</dbReference>
<evidence type="ECO:0000256" key="7">
    <source>
        <dbReference type="ARBA" id="ARBA00023136"/>
    </source>
</evidence>
<evidence type="ECO:0000256" key="2">
    <source>
        <dbReference type="ARBA" id="ARBA00007935"/>
    </source>
</evidence>
<dbReference type="InterPro" id="IPR037294">
    <property type="entry name" value="ABC_BtuC-like"/>
</dbReference>
<feature type="transmembrane region" description="Helical" evidence="8">
    <location>
        <begin position="165"/>
        <end position="185"/>
    </location>
</feature>
<keyword evidence="7 8" id="KW-0472">Membrane</keyword>
<dbReference type="AlphaFoldDB" id="A0A2M9BK50"/>
<dbReference type="RefSeq" id="WP_245857803.1">
    <property type="nucleotide sequence ID" value="NZ_PGEZ01000001.1"/>
</dbReference>
<feature type="transmembrane region" description="Helical" evidence="8">
    <location>
        <begin position="205"/>
        <end position="229"/>
    </location>
</feature>
<dbReference type="EMBL" id="PGEZ01000001">
    <property type="protein sequence ID" value="PJJ58318.1"/>
    <property type="molecule type" value="Genomic_DNA"/>
</dbReference>
<organism evidence="9 10">
    <name type="scientific">Mumia flava</name>
    <dbReference type="NCBI Taxonomy" id="1348852"/>
    <lineage>
        <taxon>Bacteria</taxon>
        <taxon>Bacillati</taxon>
        <taxon>Actinomycetota</taxon>
        <taxon>Actinomycetes</taxon>
        <taxon>Propionibacteriales</taxon>
        <taxon>Nocardioidaceae</taxon>
        <taxon>Mumia</taxon>
    </lineage>
</organism>
<keyword evidence="3" id="KW-0813">Transport</keyword>
<feature type="transmembrane region" description="Helical" evidence="8">
    <location>
        <begin position="20"/>
        <end position="46"/>
    </location>
</feature>
<feature type="transmembrane region" description="Helical" evidence="8">
    <location>
        <begin position="255"/>
        <end position="282"/>
    </location>
</feature>
<evidence type="ECO:0000256" key="8">
    <source>
        <dbReference type="SAM" id="Phobius"/>
    </source>
</evidence>
<comment type="caution">
    <text evidence="9">The sequence shown here is derived from an EMBL/GenBank/DDBJ whole genome shotgun (WGS) entry which is preliminary data.</text>
</comment>
<name>A0A2M9BK50_9ACTN</name>
<evidence type="ECO:0000313" key="10">
    <source>
        <dbReference type="Proteomes" id="UP000230842"/>
    </source>
</evidence>
<reference evidence="9 10" key="1">
    <citation type="submission" date="2017-11" db="EMBL/GenBank/DDBJ databases">
        <title>Genomic Encyclopedia of Archaeal and Bacterial Type Strains, Phase II (KMG-II): From Individual Species to Whole Genera.</title>
        <authorList>
            <person name="Goeker M."/>
        </authorList>
    </citation>
    <scope>NUCLEOTIDE SEQUENCE [LARGE SCALE GENOMIC DNA]</scope>
    <source>
        <strain evidence="9 10">DSM 27763</strain>
    </source>
</reference>
<feature type="transmembrane region" description="Helical" evidence="8">
    <location>
        <begin position="135"/>
        <end position="153"/>
    </location>
</feature>
<evidence type="ECO:0000256" key="4">
    <source>
        <dbReference type="ARBA" id="ARBA00022475"/>
    </source>
</evidence>
<dbReference type="GO" id="GO:0022857">
    <property type="term" value="F:transmembrane transporter activity"/>
    <property type="evidence" value="ECO:0007669"/>
    <property type="project" value="InterPro"/>
</dbReference>
<evidence type="ECO:0000256" key="6">
    <source>
        <dbReference type="ARBA" id="ARBA00022989"/>
    </source>
</evidence>
<gene>
    <name evidence="9" type="ORF">CLV56_2569</name>
</gene>
<dbReference type="Pfam" id="PF01032">
    <property type="entry name" value="FecCD"/>
    <property type="match status" value="1"/>
</dbReference>
<evidence type="ECO:0000256" key="3">
    <source>
        <dbReference type="ARBA" id="ARBA00022448"/>
    </source>
</evidence>
<dbReference type="SUPFAM" id="SSF81345">
    <property type="entry name" value="ABC transporter involved in vitamin B12 uptake, BtuC"/>
    <property type="match status" value="1"/>
</dbReference>
<accession>A0A2M9BK50</accession>
<keyword evidence="4" id="KW-1003">Cell membrane</keyword>
<dbReference type="InterPro" id="IPR000522">
    <property type="entry name" value="ABC_transptr_permease_BtuC"/>
</dbReference>
<dbReference type="Proteomes" id="UP000230842">
    <property type="component" value="Unassembled WGS sequence"/>
</dbReference>
<keyword evidence="5 8" id="KW-0812">Transmembrane</keyword>
<dbReference type="PANTHER" id="PTHR30472:SF24">
    <property type="entry name" value="FERRIC ENTEROBACTIN TRANSPORT SYSTEM PERMEASE PROTEIN FEPG"/>
    <property type="match status" value="1"/>
</dbReference>
<proteinExistence type="inferred from homology"/>
<dbReference type="PANTHER" id="PTHR30472">
    <property type="entry name" value="FERRIC ENTEROBACTIN TRANSPORT SYSTEM PERMEASE PROTEIN"/>
    <property type="match status" value="1"/>
</dbReference>
<dbReference type="Gene3D" id="1.10.3470.10">
    <property type="entry name" value="ABC transporter involved in vitamin B12 uptake, BtuC"/>
    <property type="match status" value="1"/>
</dbReference>
<feature type="transmembrane region" description="Helical" evidence="8">
    <location>
        <begin position="78"/>
        <end position="99"/>
    </location>
</feature>
<dbReference type="GO" id="GO:0033214">
    <property type="term" value="P:siderophore-iron import into cell"/>
    <property type="evidence" value="ECO:0007669"/>
    <property type="project" value="TreeGrafter"/>
</dbReference>
<evidence type="ECO:0000313" key="9">
    <source>
        <dbReference type="EMBL" id="PJJ58318.1"/>
    </source>
</evidence>
<dbReference type="GO" id="GO:0005886">
    <property type="term" value="C:plasma membrane"/>
    <property type="evidence" value="ECO:0007669"/>
    <property type="project" value="UniProtKB-SubCell"/>
</dbReference>
<evidence type="ECO:0000256" key="5">
    <source>
        <dbReference type="ARBA" id="ARBA00022692"/>
    </source>
</evidence>
<sequence>MRGTPTRRLVLRRGAVALRWEVRTVAVAAGLAVALVMGATCAVLLLGDYPIAPADAVRAVLGQGADPLAVYFVQEQRLPRVVCAILVGAALAASGSIIQTLTGNPLGSPDVIGFTTGSATGALVMIVLVGSGPGMVGVAAVVGGLAVAALVVRLTRRGGMSGFRLVLVGLGVGLILEALNTLLVVRASLASAQDAAQWLAGSLNATGWSDVAVIGVALALLLPPAVVLARPLEVLRAGDELAGGLGVGVLRVRRAALVVGVALVAVATAVCGPIAFVALAAPQLARRLTWTGGLGLGTSCLVGAALVLASDAVAQRLFAPTQLAVGVVTGCLGGVYLIWLLVIEGRRA</sequence>
<protein>
    <submittedName>
        <fullName evidence="9">Iron complex transport system permease protein</fullName>
    </submittedName>
</protein>